<dbReference type="InterPro" id="IPR001296">
    <property type="entry name" value="Glyco_trans_1"/>
</dbReference>
<name>K1TA36_9ZZZZ</name>
<keyword evidence="2" id="KW-0808">Transferase</keyword>
<comment type="caution">
    <text evidence="2">The sequence shown here is derived from an EMBL/GenBank/DDBJ whole genome shotgun (WGS) entry which is preliminary data.</text>
</comment>
<dbReference type="Gene3D" id="3.40.50.2000">
    <property type="entry name" value="Glycogen Phosphorylase B"/>
    <property type="match status" value="1"/>
</dbReference>
<accession>K1TA36</accession>
<dbReference type="AlphaFoldDB" id="K1TA36"/>
<feature type="non-terminal residue" evidence="2">
    <location>
        <position position="1"/>
    </location>
</feature>
<organism evidence="2">
    <name type="scientific">human gut metagenome</name>
    <dbReference type="NCBI Taxonomy" id="408170"/>
    <lineage>
        <taxon>unclassified sequences</taxon>
        <taxon>metagenomes</taxon>
        <taxon>organismal metagenomes</taxon>
    </lineage>
</organism>
<dbReference type="GO" id="GO:0016757">
    <property type="term" value="F:glycosyltransferase activity"/>
    <property type="evidence" value="ECO:0007669"/>
    <property type="project" value="InterPro"/>
</dbReference>
<feature type="domain" description="Glycosyl transferase family 1" evidence="1">
    <location>
        <begin position="29"/>
        <end position="79"/>
    </location>
</feature>
<evidence type="ECO:0000313" key="2">
    <source>
        <dbReference type="EMBL" id="EKC56171.1"/>
    </source>
</evidence>
<dbReference type="Pfam" id="PF00534">
    <property type="entry name" value="Glycos_transf_1"/>
    <property type="match status" value="1"/>
</dbReference>
<reference evidence="2" key="1">
    <citation type="journal article" date="2013" name="Environ. Microbiol.">
        <title>Microbiota from the distal guts of lean and obese adolescents exhibit partial functional redundancy besides clear differences in community structure.</title>
        <authorList>
            <person name="Ferrer M."/>
            <person name="Ruiz A."/>
            <person name="Lanza F."/>
            <person name="Haange S.B."/>
            <person name="Oberbach A."/>
            <person name="Till H."/>
            <person name="Bargiela R."/>
            <person name="Campoy C."/>
            <person name="Segura M.T."/>
            <person name="Richter M."/>
            <person name="von Bergen M."/>
            <person name="Seifert J."/>
            <person name="Suarez A."/>
        </authorList>
    </citation>
    <scope>NUCLEOTIDE SEQUENCE</scope>
</reference>
<dbReference type="SUPFAM" id="SSF53756">
    <property type="entry name" value="UDP-Glycosyltransferase/glycogen phosphorylase"/>
    <property type="match status" value="1"/>
</dbReference>
<evidence type="ECO:0000259" key="1">
    <source>
        <dbReference type="Pfam" id="PF00534"/>
    </source>
</evidence>
<sequence>ILANSEQPIALDPTTKCSVEPEKFYEIMQSDAKKFINVGRYSPEKGHDRLIDAFYKLWQKDNSIYLIIIGGNSRDKKVRRAY</sequence>
<gene>
    <name evidence="2" type="ORF">LEA_14965</name>
</gene>
<protein>
    <submittedName>
        <fullName evidence="2">Glycosyl/glycerophosphate transferases involved in teichoic acid biosynthesis TagF/TagB/EpsJ/RodC</fullName>
    </submittedName>
</protein>
<dbReference type="EMBL" id="AJWY01010209">
    <property type="protein sequence ID" value="EKC56171.1"/>
    <property type="molecule type" value="Genomic_DNA"/>
</dbReference>
<proteinExistence type="predicted"/>